<protein>
    <recommendedName>
        <fullName evidence="1">Transglutaminase-like domain-containing protein</fullName>
    </recommendedName>
</protein>
<dbReference type="PANTHER" id="PTHR46333">
    <property type="entry name" value="CYTOKINESIS PROTEIN 3"/>
    <property type="match status" value="1"/>
</dbReference>
<proteinExistence type="predicted"/>
<dbReference type="Pfam" id="PF01841">
    <property type="entry name" value="Transglut_core"/>
    <property type="match status" value="1"/>
</dbReference>
<sequence>MENSIIERIVVDSLLRLDKRIVIPIRSNPYKTGQDVMRILQSHPEIFYVIDFKLVPSKTSTLIIPHYAYDVNTIKQYSFECKSEIEHILSKISKESNNYNKALAIHDILINKISYSKINDRESHTILAPLIQNRAVCEGYAKLYSYLLNLSGIKAMVVNGRAYNVHNQSDEKHSWNMINIDNSWNHVDVTFDATINVDRIPRYDYFCIPNEWILLDHTYNVSEYPISIAKEFSFYERNNLVMTTRKKLRLFLTKGILSGKDVFVFKLPYSAPENGLEKKVSLELETVLTEIGLSVEYTVNYNLKQRVFQISFN</sequence>
<dbReference type="Gene3D" id="3.10.620.30">
    <property type="match status" value="1"/>
</dbReference>
<comment type="caution">
    <text evidence="2">The sequence shown here is derived from an EMBL/GenBank/DDBJ whole genome shotgun (WGS) entry which is preliminary data.</text>
</comment>
<evidence type="ECO:0000313" key="3">
    <source>
        <dbReference type="Proteomes" id="UP000633365"/>
    </source>
</evidence>
<evidence type="ECO:0000259" key="1">
    <source>
        <dbReference type="Pfam" id="PF01841"/>
    </source>
</evidence>
<reference evidence="2" key="1">
    <citation type="submission" date="2021-01" db="EMBL/GenBank/DDBJ databases">
        <title>Genome public.</title>
        <authorList>
            <person name="Liu C."/>
            <person name="Sun Q."/>
        </authorList>
    </citation>
    <scope>NUCLEOTIDE SEQUENCE</scope>
    <source>
        <strain evidence="2">M6</strain>
    </source>
</reference>
<dbReference type="InterPro" id="IPR038765">
    <property type="entry name" value="Papain-like_cys_pep_sf"/>
</dbReference>
<dbReference type="EMBL" id="JAEQMG010000198">
    <property type="protein sequence ID" value="MBK6090302.1"/>
    <property type="molecule type" value="Genomic_DNA"/>
</dbReference>
<feature type="domain" description="Transglutaminase-like" evidence="1">
    <location>
        <begin position="91"/>
        <end position="188"/>
    </location>
</feature>
<organism evidence="2 3">
    <name type="scientific">Ruminococcus difficilis</name>
    <dbReference type="NCBI Taxonomy" id="2763069"/>
    <lineage>
        <taxon>Bacteria</taxon>
        <taxon>Bacillati</taxon>
        <taxon>Bacillota</taxon>
        <taxon>Clostridia</taxon>
        <taxon>Eubacteriales</taxon>
        <taxon>Oscillospiraceae</taxon>
        <taxon>Ruminococcus</taxon>
    </lineage>
</organism>
<name>A0A935C5T8_9FIRM</name>
<evidence type="ECO:0000313" key="2">
    <source>
        <dbReference type="EMBL" id="MBK6090302.1"/>
    </source>
</evidence>
<dbReference type="InterPro" id="IPR002931">
    <property type="entry name" value="Transglutaminase-like"/>
</dbReference>
<dbReference type="InterPro" id="IPR052557">
    <property type="entry name" value="CAP/Cytokinesis_protein"/>
</dbReference>
<accession>A0A935C5T8</accession>
<dbReference type="Proteomes" id="UP000633365">
    <property type="component" value="Unassembled WGS sequence"/>
</dbReference>
<dbReference type="AlphaFoldDB" id="A0A935C5T8"/>
<dbReference type="GO" id="GO:0005737">
    <property type="term" value="C:cytoplasm"/>
    <property type="evidence" value="ECO:0007669"/>
    <property type="project" value="TreeGrafter"/>
</dbReference>
<dbReference type="RefSeq" id="WP_201428958.1">
    <property type="nucleotide sequence ID" value="NZ_JAEQMG010000198.1"/>
</dbReference>
<dbReference type="PANTHER" id="PTHR46333:SF2">
    <property type="entry name" value="CYTOKINESIS PROTEIN 3"/>
    <property type="match status" value="1"/>
</dbReference>
<keyword evidence="3" id="KW-1185">Reference proteome</keyword>
<dbReference type="SUPFAM" id="SSF54001">
    <property type="entry name" value="Cysteine proteinases"/>
    <property type="match status" value="1"/>
</dbReference>
<gene>
    <name evidence="2" type="ORF">JKK62_16945</name>
</gene>